<keyword evidence="6" id="KW-1185">Reference proteome</keyword>
<dbReference type="Pfam" id="PF00501">
    <property type="entry name" value="AMP-binding"/>
    <property type="match status" value="1"/>
</dbReference>
<comment type="caution">
    <text evidence="5">The sequence shown here is derived from an EMBL/GenBank/DDBJ whole genome shotgun (WGS) entry which is preliminary data.</text>
</comment>
<gene>
    <name evidence="5" type="primary">menE_1</name>
    <name evidence="5" type="ORF">LMG23994_05809</name>
</gene>
<keyword evidence="3" id="KW-1133">Transmembrane helix</keyword>
<dbReference type="Gene3D" id="3.30.300.30">
    <property type="match status" value="1"/>
</dbReference>
<organism evidence="5 6">
    <name type="scientific">Cupriavidus pinatubonensis</name>
    <dbReference type="NCBI Taxonomy" id="248026"/>
    <lineage>
        <taxon>Bacteria</taxon>
        <taxon>Pseudomonadati</taxon>
        <taxon>Pseudomonadota</taxon>
        <taxon>Betaproteobacteria</taxon>
        <taxon>Burkholderiales</taxon>
        <taxon>Burkholderiaceae</taxon>
        <taxon>Cupriavidus</taxon>
    </lineage>
</organism>
<dbReference type="Pfam" id="PF01553">
    <property type="entry name" value="Acyltransferase"/>
    <property type="match status" value="1"/>
</dbReference>
<feature type="domain" description="Carrier" evidence="4">
    <location>
        <begin position="17"/>
        <end position="98"/>
    </location>
</feature>
<dbReference type="InterPro" id="IPR020845">
    <property type="entry name" value="AMP-binding_CS"/>
</dbReference>
<dbReference type="PROSITE" id="PS50075">
    <property type="entry name" value="CARRIER"/>
    <property type="match status" value="1"/>
</dbReference>
<evidence type="ECO:0000256" key="2">
    <source>
        <dbReference type="ARBA" id="ARBA00022598"/>
    </source>
</evidence>
<dbReference type="InterPro" id="IPR040097">
    <property type="entry name" value="FAAL/FAAC"/>
</dbReference>
<dbReference type="CDD" id="cd05931">
    <property type="entry name" value="FAAL"/>
    <property type="match status" value="1"/>
</dbReference>
<dbReference type="SUPFAM" id="SSF56801">
    <property type="entry name" value="Acetyl-CoA synthetase-like"/>
    <property type="match status" value="1"/>
</dbReference>
<proteinExistence type="inferred from homology"/>
<evidence type="ECO:0000256" key="3">
    <source>
        <dbReference type="SAM" id="Phobius"/>
    </source>
</evidence>
<accession>A0ABN7ZN98</accession>
<dbReference type="GO" id="GO:0008756">
    <property type="term" value="F:o-succinylbenzoate-CoA ligase activity"/>
    <property type="evidence" value="ECO:0007669"/>
    <property type="project" value="UniProtKB-EC"/>
</dbReference>
<protein>
    <submittedName>
        <fullName evidence="5">2-succinylbenzoate--CoA ligase</fullName>
        <ecNumber evidence="5">6.2.1.26</ecNumber>
    </submittedName>
</protein>
<dbReference type="SUPFAM" id="SSF69593">
    <property type="entry name" value="Glycerol-3-phosphate (1)-acyltransferase"/>
    <property type="match status" value="1"/>
</dbReference>
<dbReference type="InterPro" id="IPR042099">
    <property type="entry name" value="ANL_N_sf"/>
</dbReference>
<name>A0ABN7ZN98_9BURK</name>
<dbReference type="PANTHER" id="PTHR22754:SF32">
    <property type="entry name" value="DISCO-INTERACTING PROTEIN 2"/>
    <property type="match status" value="1"/>
</dbReference>
<evidence type="ECO:0000256" key="1">
    <source>
        <dbReference type="ARBA" id="ARBA00006432"/>
    </source>
</evidence>
<dbReference type="InterPro" id="IPR000873">
    <property type="entry name" value="AMP-dep_synth/lig_dom"/>
</dbReference>
<dbReference type="Pfam" id="PF00550">
    <property type="entry name" value="PP-binding"/>
    <property type="match status" value="1"/>
</dbReference>
<evidence type="ECO:0000313" key="5">
    <source>
        <dbReference type="EMBL" id="CAG9185606.1"/>
    </source>
</evidence>
<dbReference type="SMART" id="SM00563">
    <property type="entry name" value="PlsC"/>
    <property type="match status" value="1"/>
</dbReference>
<dbReference type="SUPFAM" id="SSF47336">
    <property type="entry name" value="ACP-like"/>
    <property type="match status" value="1"/>
</dbReference>
<comment type="similarity">
    <text evidence="1">Belongs to the ATP-dependent AMP-binding enzyme family.</text>
</comment>
<dbReference type="Gene3D" id="1.10.1200.10">
    <property type="entry name" value="ACP-like"/>
    <property type="match status" value="1"/>
</dbReference>
<dbReference type="CDD" id="cd07989">
    <property type="entry name" value="LPLAT_AGPAT-like"/>
    <property type="match status" value="1"/>
</dbReference>
<dbReference type="EMBL" id="CAJZAF010000043">
    <property type="protein sequence ID" value="CAG9185606.1"/>
    <property type="molecule type" value="Genomic_DNA"/>
</dbReference>
<dbReference type="InterPro" id="IPR036736">
    <property type="entry name" value="ACP-like_sf"/>
</dbReference>
<dbReference type="InterPro" id="IPR045851">
    <property type="entry name" value="AMP-bd_C_sf"/>
</dbReference>
<dbReference type="RefSeq" id="WP_224008949.1">
    <property type="nucleotide sequence ID" value="NZ_CAJZAF010000043.1"/>
</dbReference>
<feature type="transmembrane region" description="Helical" evidence="3">
    <location>
        <begin position="712"/>
        <end position="736"/>
    </location>
</feature>
<dbReference type="Proteomes" id="UP000701702">
    <property type="component" value="Unassembled WGS sequence"/>
</dbReference>
<dbReference type="PANTHER" id="PTHR22754">
    <property type="entry name" value="DISCO-INTERACTING PROTEIN 2 DIP2 -RELATED"/>
    <property type="match status" value="1"/>
</dbReference>
<dbReference type="PROSITE" id="PS00455">
    <property type="entry name" value="AMP_BINDING"/>
    <property type="match status" value="1"/>
</dbReference>
<dbReference type="InterPro" id="IPR009081">
    <property type="entry name" value="PP-bd_ACP"/>
</dbReference>
<evidence type="ECO:0000259" key="4">
    <source>
        <dbReference type="PROSITE" id="PS50075"/>
    </source>
</evidence>
<keyword evidence="3" id="KW-0812">Transmembrane</keyword>
<keyword evidence="3" id="KW-0472">Membrane</keyword>
<dbReference type="EC" id="6.2.1.26" evidence="5"/>
<dbReference type="InterPro" id="IPR002123">
    <property type="entry name" value="Plipid/glycerol_acylTrfase"/>
</dbReference>
<dbReference type="Gene3D" id="3.40.50.12780">
    <property type="entry name" value="N-terminal domain of ligase-like"/>
    <property type="match status" value="1"/>
</dbReference>
<reference evidence="5 6" key="1">
    <citation type="submission" date="2021-08" db="EMBL/GenBank/DDBJ databases">
        <authorList>
            <person name="Peeters C."/>
        </authorList>
    </citation>
    <scope>NUCLEOTIDE SEQUENCE [LARGE SCALE GENOMIC DNA]</scope>
    <source>
        <strain evidence="5 6">LMG 23994</strain>
    </source>
</reference>
<evidence type="ECO:0000313" key="6">
    <source>
        <dbReference type="Proteomes" id="UP000701702"/>
    </source>
</evidence>
<sequence>MTDLQTSADPATTSPGAADTRRLLDIVRRLAGELRPNAQEVGTLGIDHSLERDFGLDSLARAELLTRIEHDYGTRVDEKALMAAETPRDLLRLTRQAHSPAVGNAAQEFTTAGSQGAARSAAANRPPDSALTLTELIDWHATSHGELAYATIAGSGDLSYRALRTGALAVAAGLVRLGLVPGDRLALMLPTGPDFFRVFFGALYAGCIPVPLYPPARLSQIEDHMRRSAGILANAEAAILVTVPAAKPLLHLLRAHCASLRQILTPGGITETGGAVPPIARRSDDIAFLQYTSGSTGNPKGVVLTHANLLANLRAMERASRVAAEDVFVSWLPLYHDMGLIGACMGSLLVGFRLVLMSPTDFLARPASWLWTIHRHRGTLSAAPNFAYELCASKLHEQDLAGLDLSTWRVAYNGAEPVSPDTIEKFSARFARYGLDPSAMTPVYGLAESSVGLAFPPAGRGPRIDQIDREALARRGIARSPAQSGRGSLRLVSSGLPLPGHQIRIADPAGRELPERTLGHIEFRGPSATSGYFHNPEASAGLFDSAWLKTGDMGYIAAGELYLTGRLKDIIIRAGRHLFPQELEEAISQLPGVRRGGVAVFPASDARSATERLVVLAETREEEESARRGIRAEIGHLAVDLIGMPVDEIILVPPRTVLKTSSGKLRRAACRALYESGNIHGTARAPWRQLLRLAVSGAGIRFTRLWQQAGGWLWGIWAWTVFALFAVPSALLVVILPGHGLRRQVARGGARLALALTGLSPTTEGLAGLDRAAPAIIVANHSSYTDVILLTAALPARFTFVAKQELLQSAVLAILLRRLGCAFVERFDAARGVEDTSAVERRVLAGESFVFFPEGTFRREPGLMAFRLGAFVCAARAHVPLIPVTLTGTRSLLRDGRWWPSYGPLTVVAGKPCLASGDDWQALLQLRDAARQDIRARLQEPDATT</sequence>
<keyword evidence="2 5" id="KW-0436">Ligase</keyword>